<organism evidence="1 2">
    <name type="scientific">Roseivivax sediminis</name>
    <dbReference type="NCBI Taxonomy" id="936889"/>
    <lineage>
        <taxon>Bacteria</taxon>
        <taxon>Pseudomonadati</taxon>
        <taxon>Pseudomonadota</taxon>
        <taxon>Alphaproteobacteria</taxon>
        <taxon>Rhodobacterales</taxon>
        <taxon>Roseobacteraceae</taxon>
        <taxon>Roseivivax</taxon>
    </lineage>
</organism>
<dbReference type="RefSeq" id="WP_149758488.1">
    <property type="nucleotide sequence ID" value="NZ_FOMS01000018.1"/>
</dbReference>
<sequence>MSDADAAFAKAEEMIEEATRDGAERLSFDLEEMRAFDRLPARIAEARTLRRIELDKTQVSDLAPLSGLTALRGLWLNGTQASELAALSEVSDLYRLGQGRSGLL</sequence>
<dbReference type="Proteomes" id="UP000325289">
    <property type="component" value="Unassembled WGS sequence"/>
</dbReference>
<evidence type="ECO:0000313" key="2">
    <source>
        <dbReference type="Proteomes" id="UP000325289"/>
    </source>
</evidence>
<dbReference type="EMBL" id="FOMS01000018">
    <property type="protein sequence ID" value="SFE83421.1"/>
    <property type="molecule type" value="Genomic_DNA"/>
</dbReference>
<dbReference type="OrthoDB" id="7734250at2"/>
<keyword evidence="2" id="KW-1185">Reference proteome</keyword>
<dbReference type="SUPFAM" id="SSF52058">
    <property type="entry name" value="L domain-like"/>
    <property type="match status" value="1"/>
</dbReference>
<name>A0A1I2DT30_9RHOB</name>
<reference evidence="1 2" key="1">
    <citation type="submission" date="2016-10" db="EMBL/GenBank/DDBJ databases">
        <authorList>
            <person name="Varghese N."/>
            <person name="Submissions S."/>
        </authorList>
    </citation>
    <scope>NUCLEOTIDE SEQUENCE [LARGE SCALE GENOMIC DNA]</scope>
    <source>
        <strain evidence="2">YIM D21,KCTC 23444,ACCC 10710</strain>
    </source>
</reference>
<evidence type="ECO:0008006" key="3">
    <source>
        <dbReference type="Google" id="ProtNLM"/>
    </source>
</evidence>
<dbReference type="InterPro" id="IPR032675">
    <property type="entry name" value="LRR_dom_sf"/>
</dbReference>
<gene>
    <name evidence="1" type="ORF">SAMN04515678_11832</name>
</gene>
<proteinExistence type="predicted"/>
<protein>
    <recommendedName>
        <fullName evidence="3">Leucine Rich repeat-containing protein</fullName>
    </recommendedName>
</protein>
<evidence type="ECO:0000313" key="1">
    <source>
        <dbReference type="EMBL" id="SFE83421.1"/>
    </source>
</evidence>
<accession>A0A1I2DT30</accession>
<dbReference type="Gene3D" id="3.80.10.10">
    <property type="entry name" value="Ribonuclease Inhibitor"/>
    <property type="match status" value="1"/>
</dbReference>
<dbReference type="AlphaFoldDB" id="A0A1I2DT30"/>